<name>M5RV54_9BACT</name>
<evidence type="ECO:0000313" key="2">
    <source>
        <dbReference type="Proteomes" id="UP000011996"/>
    </source>
</evidence>
<evidence type="ECO:0008006" key="3">
    <source>
        <dbReference type="Google" id="ProtNLM"/>
    </source>
</evidence>
<dbReference type="PATRIC" id="fig|1263868.3.peg.6759"/>
<gene>
    <name evidence="1" type="ORF">RESH_06229</name>
</gene>
<comment type="caution">
    <text evidence="1">The sequence shown here is derived from an EMBL/GenBank/DDBJ whole genome shotgun (WGS) entry which is preliminary data.</text>
</comment>
<protein>
    <recommendedName>
        <fullName evidence="3">Outer membrane efflux protein</fullName>
    </recommendedName>
</protein>
<accession>M5RV54</accession>
<sequence>MVLLAMTFAFTANSDEPTEEKSALSFNTSDIGKELLDTLADSYELRFQEYRSGRSGPARLLEINRELYEQQRESVAADQRLIVAEQFLARAKEINAIAEIHLKHGTGTRMDLLDTRASQLRATIELENVAAL</sequence>
<dbReference type="AlphaFoldDB" id="M5RV54"/>
<dbReference type="EMBL" id="ANOF01000205">
    <property type="protein sequence ID" value="EMI23190.1"/>
    <property type="molecule type" value="Genomic_DNA"/>
</dbReference>
<dbReference type="Proteomes" id="UP000011996">
    <property type="component" value="Unassembled WGS sequence"/>
</dbReference>
<reference evidence="1 2" key="1">
    <citation type="journal article" date="2013" name="Mar. Genomics">
        <title>Expression of sulfatases in Rhodopirellula baltica and the diversity of sulfatases in the genus Rhodopirellula.</title>
        <authorList>
            <person name="Wegner C.E."/>
            <person name="Richter-Heitmann T."/>
            <person name="Klindworth A."/>
            <person name="Klockow C."/>
            <person name="Richter M."/>
            <person name="Achstetter T."/>
            <person name="Glockner F.O."/>
            <person name="Harder J."/>
        </authorList>
    </citation>
    <scope>NUCLEOTIDE SEQUENCE [LARGE SCALE GENOMIC DNA]</scope>
    <source>
        <strain evidence="1 2">SH398</strain>
    </source>
</reference>
<proteinExistence type="predicted"/>
<dbReference type="SUPFAM" id="SSF56954">
    <property type="entry name" value="Outer membrane efflux proteins (OEP)"/>
    <property type="match status" value="1"/>
</dbReference>
<organism evidence="1 2">
    <name type="scientific">Rhodopirellula europaea SH398</name>
    <dbReference type="NCBI Taxonomy" id="1263868"/>
    <lineage>
        <taxon>Bacteria</taxon>
        <taxon>Pseudomonadati</taxon>
        <taxon>Planctomycetota</taxon>
        <taxon>Planctomycetia</taxon>
        <taxon>Pirellulales</taxon>
        <taxon>Pirellulaceae</taxon>
        <taxon>Rhodopirellula</taxon>
    </lineage>
</organism>
<evidence type="ECO:0000313" key="1">
    <source>
        <dbReference type="EMBL" id="EMI23190.1"/>
    </source>
</evidence>